<gene>
    <name evidence="2" type="ORF">GE061_004524</name>
</gene>
<organism evidence="2 3">
    <name type="scientific">Apolygus lucorum</name>
    <name type="common">Small green plant bug</name>
    <name type="synonym">Lygocoris lucorum</name>
    <dbReference type="NCBI Taxonomy" id="248454"/>
    <lineage>
        <taxon>Eukaryota</taxon>
        <taxon>Metazoa</taxon>
        <taxon>Ecdysozoa</taxon>
        <taxon>Arthropoda</taxon>
        <taxon>Hexapoda</taxon>
        <taxon>Insecta</taxon>
        <taxon>Pterygota</taxon>
        <taxon>Neoptera</taxon>
        <taxon>Paraneoptera</taxon>
        <taxon>Hemiptera</taxon>
        <taxon>Heteroptera</taxon>
        <taxon>Panheteroptera</taxon>
        <taxon>Cimicomorpha</taxon>
        <taxon>Miridae</taxon>
        <taxon>Mirini</taxon>
        <taxon>Apolygus</taxon>
    </lineage>
</organism>
<dbReference type="EMBL" id="WIXP02000012">
    <property type="protein sequence ID" value="KAF6202126.1"/>
    <property type="molecule type" value="Genomic_DNA"/>
</dbReference>
<feature type="compositionally biased region" description="Basic and acidic residues" evidence="1">
    <location>
        <begin position="1"/>
        <end position="11"/>
    </location>
</feature>
<accession>A0A8S9X231</accession>
<protein>
    <submittedName>
        <fullName evidence="2">Uncharacterized protein</fullName>
    </submittedName>
</protein>
<proteinExistence type="predicted"/>
<dbReference type="AlphaFoldDB" id="A0A8S9X231"/>
<name>A0A8S9X231_APOLU</name>
<reference evidence="2" key="1">
    <citation type="journal article" date="2021" name="Mol. Ecol. Resour.">
        <title>Apolygus lucorum genome provides insights into omnivorousness and mesophyll feeding.</title>
        <authorList>
            <person name="Liu Y."/>
            <person name="Liu H."/>
            <person name="Wang H."/>
            <person name="Huang T."/>
            <person name="Liu B."/>
            <person name="Yang B."/>
            <person name="Yin L."/>
            <person name="Li B."/>
            <person name="Zhang Y."/>
            <person name="Zhang S."/>
            <person name="Jiang F."/>
            <person name="Zhang X."/>
            <person name="Ren Y."/>
            <person name="Wang B."/>
            <person name="Wang S."/>
            <person name="Lu Y."/>
            <person name="Wu K."/>
            <person name="Fan W."/>
            <person name="Wang G."/>
        </authorList>
    </citation>
    <scope>NUCLEOTIDE SEQUENCE</scope>
    <source>
        <strain evidence="2">12Hb</strain>
    </source>
</reference>
<dbReference type="Proteomes" id="UP000466442">
    <property type="component" value="Linkage Group LG12"/>
</dbReference>
<feature type="region of interest" description="Disordered" evidence="1">
    <location>
        <begin position="1"/>
        <end position="20"/>
    </location>
</feature>
<evidence type="ECO:0000313" key="2">
    <source>
        <dbReference type="EMBL" id="KAF6202126.1"/>
    </source>
</evidence>
<comment type="caution">
    <text evidence="2">The sequence shown here is derived from an EMBL/GenBank/DDBJ whole genome shotgun (WGS) entry which is preliminary data.</text>
</comment>
<evidence type="ECO:0000313" key="3">
    <source>
        <dbReference type="Proteomes" id="UP000466442"/>
    </source>
</evidence>
<keyword evidence="3" id="KW-1185">Reference proteome</keyword>
<sequence>MEVGCEVKEEPMSGGDEDQVMEDVEIKQEMLIWVKHEDSSSADPLCEESDVLQRSIGERRSEAGQALMEVGSVVKEEPMSGGEEDQVMEDGEIKQEMLIWVKHEDSSSADPLCEESDVQQESIGVWRPETGPAFGSVVKEEPMSGGEEDQVMEDVEIKQEVLIWVKYEDSSSADPLCEESDVLQGSIGVPRSEAGSAFGCEVKEEPMSGGDEDQVMEDMEIKQEMLIWVKDEDSSKTDPLCEESDVLQRSIGVWRSEAGQALMEVGCEVKEEPMSGGDEDQVMEDMEIKQEMLIWVKDEDSSKTDPLCEESDVLQRSIGERRSEAGQARCGVVPTLDLIMSTPGAPAESPKSLASRFSRDVGMSTASVGGMGVVSPWLLAVRSFGAFFKDPSTDARSLSSTMSLSLVKNNLSTIN</sequence>
<evidence type="ECO:0000256" key="1">
    <source>
        <dbReference type="SAM" id="MobiDB-lite"/>
    </source>
</evidence>